<dbReference type="PROSITE" id="PS50006">
    <property type="entry name" value="FHA_DOMAIN"/>
    <property type="match status" value="1"/>
</dbReference>
<dbReference type="Proteomes" id="UP000318331">
    <property type="component" value="Unassembled WGS sequence"/>
</dbReference>
<name>A0A543I4K1_9MICO</name>
<feature type="region of interest" description="Disordered" evidence="2">
    <location>
        <begin position="292"/>
        <end position="339"/>
    </location>
</feature>
<reference evidence="4 5" key="1">
    <citation type="submission" date="2019-06" db="EMBL/GenBank/DDBJ databases">
        <title>Sequencing the genomes of 1000 actinobacteria strains.</title>
        <authorList>
            <person name="Klenk H.-P."/>
        </authorList>
    </citation>
    <scope>NUCLEOTIDE SEQUENCE [LARGE SCALE GENOMIC DNA]</scope>
    <source>
        <strain evidence="4 5">DSM 18031</strain>
    </source>
</reference>
<evidence type="ECO:0000256" key="1">
    <source>
        <dbReference type="ARBA" id="ARBA00022553"/>
    </source>
</evidence>
<dbReference type="InterPro" id="IPR000253">
    <property type="entry name" value="FHA_dom"/>
</dbReference>
<evidence type="ECO:0000259" key="3">
    <source>
        <dbReference type="PROSITE" id="PS50006"/>
    </source>
</evidence>
<dbReference type="AlphaFoldDB" id="A0A543I4K1"/>
<feature type="domain" description="FHA" evidence="3">
    <location>
        <begin position="571"/>
        <end position="621"/>
    </location>
</feature>
<feature type="compositionally biased region" description="Pro residues" evidence="2">
    <location>
        <begin position="522"/>
        <end position="535"/>
    </location>
</feature>
<dbReference type="InterPro" id="IPR008984">
    <property type="entry name" value="SMAD_FHA_dom_sf"/>
</dbReference>
<feature type="region of interest" description="Disordered" evidence="2">
    <location>
        <begin position="89"/>
        <end position="142"/>
    </location>
</feature>
<gene>
    <name evidence="4" type="ORF">FB466_0330</name>
</gene>
<keyword evidence="1" id="KW-0597">Phosphoprotein</keyword>
<proteinExistence type="predicted"/>
<feature type="region of interest" description="Disordered" evidence="2">
    <location>
        <begin position="375"/>
        <end position="397"/>
    </location>
</feature>
<dbReference type="EMBL" id="VFPN01000001">
    <property type="protein sequence ID" value="TQM65526.1"/>
    <property type="molecule type" value="Genomic_DNA"/>
</dbReference>
<feature type="region of interest" description="Disordered" evidence="2">
    <location>
        <begin position="478"/>
        <end position="511"/>
    </location>
</feature>
<dbReference type="CDD" id="cd00060">
    <property type="entry name" value="FHA"/>
    <property type="match status" value="1"/>
</dbReference>
<evidence type="ECO:0000256" key="2">
    <source>
        <dbReference type="SAM" id="MobiDB-lite"/>
    </source>
</evidence>
<feature type="compositionally biased region" description="Pro residues" evidence="2">
    <location>
        <begin position="156"/>
        <end position="167"/>
    </location>
</feature>
<dbReference type="Gene3D" id="2.60.200.20">
    <property type="match status" value="1"/>
</dbReference>
<evidence type="ECO:0000313" key="4">
    <source>
        <dbReference type="EMBL" id="TQM65526.1"/>
    </source>
</evidence>
<feature type="region of interest" description="Disordered" evidence="2">
    <location>
        <begin position="516"/>
        <end position="535"/>
    </location>
</feature>
<feature type="region of interest" description="Disordered" evidence="2">
    <location>
        <begin position="1"/>
        <end position="60"/>
    </location>
</feature>
<sequence length="659" mass="69144">MASEPTPDGTNRVVNAAHEGADGGALNPVNAPASDDMDDTILGDRARPGPETVPEDNDDTLLSYGVPAAQRAPADDGDTLLVYGVPSSERSLVDDGDTVLTPRPRERRSVTATWQHPAGPVPVRDDRDTIPTPRNQDAEGIDDTILNLAVNSVAAPPSPPPFAPPLSPYADPVEQPATSVWPGSHTVIDDTDPAPLASAGGETVAASVIYATTESAPNAYPLGARDRPGEDVVVEDSVPVRETVVDDEDTVLGALGARVYSDDDEDTLLESYAGFSEPLSDTEDSVPAIPAAVADEEDTVLGRRELDEEDTVLGRRELDEEDTVLGRTPRGTDELPDDEDTLIGFSVAEAEHSVSDSAEPSMEDTLLNPRFAAVASHDPERVSEPETPDIAESAPLNLAPPAAEFESYVAPGVDDAETVLNVLGQVVEAPLGLPAIPVPLPEVAPPLAAQVPPPQAPAVRDDQDTVLSAHLGYRDDETLLTPRETGDLADTVITPPPPPPPPARRSAAQRKRLAPLADGELPPLPPLPPLPTPPPARAEPRFVAGVSLTDGRVMAIVGTLIFGRKPRSTRIISGRLPSLVQVHSPAGSISATHLELRQEGMAVVATDLASANGTIVTVPGMSPRRMRQGEAMAVIPGTILDIGDGVALTILPFQRKDDA</sequence>
<dbReference type="SUPFAM" id="SSF49879">
    <property type="entry name" value="SMAD/FHA domain"/>
    <property type="match status" value="1"/>
</dbReference>
<comment type="caution">
    <text evidence="4">The sequence shown here is derived from an EMBL/GenBank/DDBJ whole genome shotgun (WGS) entry which is preliminary data.</text>
</comment>
<organism evidence="4 5">
    <name type="scientific">Klugiella xanthotipulae</name>
    <dbReference type="NCBI Taxonomy" id="244735"/>
    <lineage>
        <taxon>Bacteria</taxon>
        <taxon>Bacillati</taxon>
        <taxon>Actinomycetota</taxon>
        <taxon>Actinomycetes</taxon>
        <taxon>Micrococcales</taxon>
        <taxon>Microbacteriaceae</taxon>
        <taxon>Klugiella</taxon>
    </lineage>
</organism>
<feature type="compositionally biased region" description="Pro residues" evidence="2">
    <location>
        <begin position="494"/>
        <end position="503"/>
    </location>
</feature>
<keyword evidence="5" id="KW-1185">Reference proteome</keyword>
<protein>
    <recommendedName>
        <fullName evidence="3">FHA domain-containing protein</fullName>
    </recommendedName>
</protein>
<feature type="region of interest" description="Disordered" evidence="2">
    <location>
        <begin position="156"/>
        <end position="199"/>
    </location>
</feature>
<accession>A0A543I4K1</accession>
<feature type="compositionally biased region" description="Basic and acidic residues" evidence="2">
    <location>
        <begin position="300"/>
        <end position="318"/>
    </location>
</feature>
<evidence type="ECO:0000313" key="5">
    <source>
        <dbReference type="Proteomes" id="UP000318331"/>
    </source>
</evidence>